<evidence type="ECO:0000313" key="3">
    <source>
        <dbReference type="Proteomes" id="UP000292424"/>
    </source>
</evidence>
<keyword evidence="1" id="KW-0812">Transmembrane</keyword>
<feature type="transmembrane region" description="Helical" evidence="1">
    <location>
        <begin position="6"/>
        <end position="25"/>
    </location>
</feature>
<gene>
    <name evidence="2" type="ORF">E0W69_012035</name>
</gene>
<name>A0A5P2G6E5_9BACT</name>
<dbReference type="RefSeq" id="WP_150136678.1">
    <property type="nucleotide sequence ID" value="NZ_CP044016.1"/>
</dbReference>
<proteinExistence type="predicted"/>
<evidence type="ECO:0000256" key="1">
    <source>
        <dbReference type="SAM" id="Phobius"/>
    </source>
</evidence>
<dbReference type="Proteomes" id="UP000292424">
    <property type="component" value="Chromosome"/>
</dbReference>
<sequence length="81" mass="9110">MEKRSSNVLNVLIIFVVAIAAGVLYKRYQNKKITDAMVTPPIQNSYNIQSDTTIQNEKNQEFNHNLDIGGQNVNLSVDTTK</sequence>
<dbReference type="KEGG" id="arac:E0W69_012035"/>
<dbReference type="EMBL" id="CP044016">
    <property type="protein sequence ID" value="QES89360.1"/>
    <property type="molecule type" value="Genomic_DNA"/>
</dbReference>
<organism evidence="2 3">
    <name type="scientific">Rhizosphaericola mali</name>
    <dbReference type="NCBI Taxonomy" id="2545455"/>
    <lineage>
        <taxon>Bacteria</taxon>
        <taxon>Pseudomonadati</taxon>
        <taxon>Bacteroidota</taxon>
        <taxon>Chitinophagia</taxon>
        <taxon>Chitinophagales</taxon>
        <taxon>Chitinophagaceae</taxon>
        <taxon>Rhizosphaericola</taxon>
    </lineage>
</organism>
<evidence type="ECO:0000313" key="2">
    <source>
        <dbReference type="EMBL" id="QES89360.1"/>
    </source>
</evidence>
<keyword evidence="3" id="KW-1185">Reference proteome</keyword>
<keyword evidence="1" id="KW-0472">Membrane</keyword>
<dbReference type="AlphaFoldDB" id="A0A5P2G6E5"/>
<keyword evidence="1" id="KW-1133">Transmembrane helix</keyword>
<reference evidence="2 3" key="1">
    <citation type="submission" date="2019-09" db="EMBL/GenBank/DDBJ databases">
        <title>Complete genome sequence of Arachidicoccus sp. B3-10 isolated from apple orchard soil.</title>
        <authorList>
            <person name="Kim H.S."/>
            <person name="Han K.-I."/>
            <person name="Suh M.K."/>
            <person name="Lee K.C."/>
            <person name="Eom M.K."/>
            <person name="Kim J.-S."/>
            <person name="Kang S.W."/>
            <person name="Sin Y."/>
            <person name="Lee J.-S."/>
        </authorList>
    </citation>
    <scope>NUCLEOTIDE SEQUENCE [LARGE SCALE GENOMIC DNA]</scope>
    <source>
        <strain evidence="2 3">B3-10</strain>
    </source>
</reference>
<protein>
    <submittedName>
        <fullName evidence="2">Uncharacterized protein</fullName>
    </submittedName>
</protein>
<accession>A0A5P2G6E5</accession>